<dbReference type="PANTHER" id="PTHR31205:SF69">
    <property type="entry name" value="ACTIN CROSS-LINKING PROTEIN (DUF569)"/>
    <property type="match status" value="1"/>
</dbReference>
<name>A0AAD8K3U9_TARER</name>
<gene>
    <name evidence="3" type="ORF">QVD17_31472</name>
</gene>
<evidence type="ECO:0000313" key="3">
    <source>
        <dbReference type="EMBL" id="KAK1415687.1"/>
    </source>
</evidence>
<feature type="transmembrane region" description="Helical" evidence="1">
    <location>
        <begin position="208"/>
        <end position="226"/>
    </location>
</feature>
<protein>
    <recommendedName>
        <fullName evidence="2">DUF569 domain-containing protein</fullName>
    </recommendedName>
</protein>
<dbReference type="CDD" id="cd23340">
    <property type="entry name" value="beta-trefoil_FSCN_ACP-like"/>
    <property type="match status" value="1"/>
</dbReference>
<accession>A0AAD8K3U9</accession>
<dbReference type="Gene3D" id="2.80.10.50">
    <property type="match status" value="1"/>
</dbReference>
<dbReference type="InterPro" id="IPR008999">
    <property type="entry name" value="Actin-crosslinking"/>
</dbReference>
<keyword evidence="4" id="KW-1185">Reference proteome</keyword>
<dbReference type="Pfam" id="PF04601">
    <property type="entry name" value="DUF569"/>
    <property type="match status" value="1"/>
</dbReference>
<sequence length="237" mass="26744">MEFFEKSSEAIRLKTHHNKYLIAGDDYITVRQSQSAVETRRARWLIEHVDSNNHVIRLKSCYGKYLTASDTPFLLGMTGKKVIQSLPENVKDLAIEWQPVRDGFQVKLKTSGGTYLRANGAMPPWRNSVTHDGSSSSRDNCMLFDVEVVKIPEDEEFSDYLRMVTSFSAVSDEISGLEYGSPVSIHSSSFSPRTPVLSMKKKILSSSGYIYLSTIIIHTYIFNIVTKPSSILTKTNF</sequence>
<feature type="domain" description="DUF569" evidence="2">
    <location>
        <begin position="1"/>
        <end position="138"/>
    </location>
</feature>
<comment type="caution">
    <text evidence="3">The sequence shown here is derived from an EMBL/GenBank/DDBJ whole genome shotgun (WGS) entry which is preliminary data.</text>
</comment>
<evidence type="ECO:0000313" key="4">
    <source>
        <dbReference type="Proteomes" id="UP001229421"/>
    </source>
</evidence>
<dbReference type="FunFam" id="2.80.10.50:FF:000067">
    <property type="entry name" value="BnaC05g19630D protein"/>
    <property type="match status" value="1"/>
</dbReference>
<evidence type="ECO:0000259" key="2">
    <source>
        <dbReference type="Pfam" id="PF04601"/>
    </source>
</evidence>
<dbReference type="EMBL" id="JAUHHV010000008">
    <property type="protein sequence ID" value="KAK1415687.1"/>
    <property type="molecule type" value="Genomic_DNA"/>
</dbReference>
<keyword evidence="1" id="KW-0812">Transmembrane</keyword>
<dbReference type="PANTHER" id="PTHR31205">
    <property type="entry name" value="ACTIN CROSS-LINKING PROTEIN (DUF569)"/>
    <property type="match status" value="1"/>
</dbReference>
<dbReference type="InterPro" id="IPR007679">
    <property type="entry name" value="DUF569"/>
</dbReference>
<keyword evidence="1" id="KW-1133">Transmembrane helix</keyword>
<organism evidence="3 4">
    <name type="scientific">Tagetes erecta</name>
    <name type="common">African marigold</name>
    <dbReference type="NCBI Taxonomy" id="13708"/>
    <lineage>
        <taxon>Eukaryota</taxon>
        <taxon>Viridiplantae</taxon>
        <taxon>Streptophyta</taxon>
        <taxon>Embryophyta</taxon>
        <taxon>Tracheophyta</taxon>
        <taxon>Spermatophyta</taxon>
        <taxon>Magnoliopsida</taxon>
        <taxon>eudicotyledons</taxon>
        <taxon>Gunneridae</taxon>
        <taxon>Pentapetalae</taxon>
        <taxon>asterids</taxon>
        <taxon>campanulids</taxon>
        <taxon>Asterales</taxon>
        <taxon>Asteraceae</taxon>
        <taxon>Asteroideae</taxon>
        <taxon>Heliantheae alliance</taxon>
        <taxon>Tageteae</taxon>
        <taxon>Tagetes</taxon>
    </lineage>
</organism>
<keyword evidence="1" id="KW-0472">Membrane</keyword>
<dbReference type="SUPFAM" id="SSF50405">
    <property type="entry name" value="Actin-crosslinking proteins"/>
    <property type="match status" value="1"/>
</dbReference>
<proteinExistence type="predicted"/>
<evidence type="ECO:0000256" key="1">
    <source>
        <dbReference type="SAM" id="Phobius"/>
    </source>
</evidence>
<reference evidence="3" key="1">
    <citation type="journal article" date="2023" name="bioRxiv">
        <title>Improved chromosome-level genome assembly for marigold (Tagetes erecta).</title>
        <authorList>
            <person name="Jiang F."/>
            <person name="Yuan L."/>
            <person name="Wang S."/>
            <person name="Wang H."/>
            <person name="Xu D."/>
            <person name="Wang A."/>
            <person name="Fan W."/>
        </authorList>
    </citation>
    <scope>NUCLEOTIDE SEQUENCE</scope>
    <source>
        <strain evidence="3">WSJ</strain>
        <tissue evidence="3">Leaf</tissue>
    </source>
</reference>
<dbReference type="AlphaFoldDB" id="A0AAD8K3U9"/>
<dbReference type="Proteomes" id="UP001229421">
    <property type="component" value="Unassembled WGS sequence"/>
</dbReference>